<dbReference type="AlphaFoldDB" id="A0A9P4H113"/>
<dbReference type="EMBL" id="ML978261">
    <property type="protein sequence ID" value="KAF2025632.1"/>
    <property type="molecule type" value="Genomic_DNA"/>
</dbReference>
<keyword evidence="3" id="KW-1185">Reference proteome</keyword>
<comment type="caution">
    <text evidence="2">The sequence shown here is derived from an EMBL/GenBank/DDBJ whole genome shotgun (WGS) entry which is preliminary data.</text>
</comment>
<protein>
    <submittedName>
        <fullName evidence="2">HET-domain-containing protein</fullName>
    </submittedName>
</protein>
<reference evidence="2" key="1">
    <citation type="journal article" date="2020" name="Stud. Mycol.">
        <title>101 Dothideomycetes genomes: a test case for predicting lifestyles and emergence of pathogens.</title>
        <authorList>
            <person name="Haridas S."/>
            <person name="Albert R."/>
            <person name="Binder M."/>
            <person name="Bloem J."/>
            <person name="Labutti K."/>
            <person name="Salamov A."/>
            <person name="Andreopoulos B."/>
            <person name="Baker S."/>
            <person name="Barry K."/>
            <person name="Bills G."/>
            <person name="Bluhm B."/>
            <person name="Cannon C."/>
            <person name="Castanera R."/>
            <person name="Culley D."/>
            <person name="Daum C."/>
            <person name="Ezra D."/>
            <person name="Gonzalez J."/>
            <person name="Henrissat B."/>
            <person name="Kuo A."/>
            <person name="Liang C."/>
            <person name="Lipzen A."/>
            <person name="Lutzoni F."/>
            <person name="Magnuson J."/>
            <person name="Mondo S."/>
            <person name="Nolan M."/>
            <person name="Ohm R."/>
            <person name="Pangilinan J."/>
            <person name="Park H.-J."/>
            <person name="Ramirez L."/>
            <person name="Alfaro M."/>
            <person name="Sun H."/>
            <person name="Tritt A."/>
            <person name="Yoshinaga Y."/>
            <person name="Zwiers L.-H."/>
            <person name="Turgeon B."/>
            <person name="Goodwin S."/>
            <person name="Spatafora J."/>
            <person name="Crous P."/>
            <person name="Grigoriev I."/>
        </authorList>
    </citation>
    <scope>NUCLEOTIDE SEQUENCE</scope>
    <source>
        <strain evidence="2">CBS 110217</strain>
    </source>
</reference>
<evidence type="ECO:0000259" key="1">
    <source>
        <dbReference type="Pfam" id="PF06985"/>
    </source>
</evidence>
<gene>
    <name evidence="2" type="ORF">EK21DRAFT_75962</name>
</gene>
<dbReference type="PANTHER" id="PTHR24148">
    <property type="entry name" value="ANKYRIN REPEAT DOMAIN-CONTAINING PROTEIN 39 HOMOLOG-RELATED"/>
    <property type="match status" value="1"/>
</dbReference>
<dbReference type="Proteomes" id="UP000799777">
    <property type="component" value="Unassembled WGS sequence"/>
</dbReference>
<dbReference type="InterPro" id="IPR052895">
    <property type="entry name" value="HetReg/Transcr_Mod"/>
</dbReference>
<evidence type="ECO:0000313" key="2">
    <source>
        <dbReference type="EMBL" id="KAF2025632.1"/>
    </source>
</evidence>
<feature type="domain" description="Heterokaryon incompatibility" evidence="1">
    <location>
        <begin position="44"/>
        <end position="163"/>
    </location>
</feature>
<sequence>MPCRHPDIQKFDGLRCCISCVETVIESLADLLLGGHVTSRTSLRRQLYCREGSIPITSNCEAALRCLKRRGRRRVLWIDAVCIDQGNVDEKNYQVQLMATTYSEASQVLVYLGLRDQHEQAAIGRVADYLEGKAHNEIWPDSEGHKRDFQAFLGKAYWDRVWVSVYHTLQTRRMR</sequence>
<dbReference type="Pfam" id="PF06985">
    <property type="entry name" value="HET"/>
    <property type="match status" value="1"/>
</dbReference>
<proteinExistence type="predicted"/>
<evidence type="ECO:0000313" key="3">
    <source>
        <dbReference type="Proteomes" id="UP000799777"/>
    </source>
</evidence>
<accession>A0A9P4H113</accession>
<organism evidence="2 3">
    <name type="scientific">Setomelanomma holmii</name>
    <dbReference type="NCBI Taxonomy" id="210430"/>
    <lineage>
        <taxon>Eukaryota</taxon>
        <taxon>Fungi</taxon>
        <taxon>Dikarya</taxon>
        <taxon>Ascomycota</taxon>
        <taxon>Pezizomycotina</taxon>
        <taxon>Dothideomycetes</taxon>
        <taxon>Pleosporomycetidae</taxon>
        <taxon>Pleosporales</taxon>
        <taxon>Pleosporineae</taxon>
        <taxon>Phaeosphaeriaceae</taxon>
        <taxon>Setomelanomma</taxon>
    </lineage>
</organism>
<dbReference type="OrthoDB" id="5386682at2759"/>
<dbReference type="PANTHER" id="PTHR24148:SF73">
    <property type="entry name" value="HET DOMAIN PROTEIN (AFU_ORTHOLOGUE AFUA_8G01020)"/>
    <property type="match status" value="1"/>
</dbReference>
<name>A0A9P4H113_9PLEO</name>
<dbReference type="InterPro" id="IPR010730">
    <property type="entry name" value="HET"/>
</dbReference>